<sequence length="60" mass="7166">MQSLQHDWRNAERQNIYFDDPQFPKREIVSVSFDKLALTNIHYKFVQAAAMLRKQKTSPK</sequence>
<comment type="caution">
    <text evidence="1">The sequence shown here is derived from an EMBL/GenBank/DDBJ whole genome shotgun (WGS) entry which is preliminary data.</text>
</comment>
<keyword evidence="2" id="KW-1185">Reference proteome</keyword>
<proteinExistence type="predicted"/>
<accession>A0ABP3WM99</accession>
<evidence type="ECO:0000313" key="1">
    <source>
        <dbReference type="EMBL" id="GAA0852909.1"/>
    </source>
</evidence>
<evidence type="ECO:0000313" key="2">
    <source>
        <dbReference type="Proteomes" id="UP001500359"/>
    </source>
</evidence>
<name>A0ABP3WM99_9ALTE</name>
<dbReference type="EMBL" id="BAAAFD010000001">
    <property type="protein sequence ID" value="GAA0852909.1"/>
    <property type="molecule type" value="Genomic_DNA"/>
</dbReference>
<gene>
    <name evidence="1" type="ORF">GCM10009114_04270</name>
</gene>
<reference evidence="2" key="1">
    <citation type="journal article" date="2019" name="Int. J. Syst. Evol. Microbiol.">
        <title>The Global Catalogue of Microorganisms (GCM) 10K type strain sequencing project: providing services to taxonomists for standard genome sequencing and annotation.</title>
        <authorList>
            <consortium name="The Broad Institute Genomics Platform"/>
            <consortium name="The Broad Institute Genome Sequencing Center for Infectious Disease"/>
            <person name="Wu L."/>
            <person name="Ma J."/>
        </authorList>
    </citation>
    <scope>NUCLEOTIDE SEQUENCE [LARGE SCALE GENOMIC DNA]</scope>
    <source>
        <strain evidence="2">JCM 15896</strain>
    </source>
</reference>
<dbReference type="Proteomes" id="UP001500359">
    <property type="component" value="Unassembled WGS sequence"/>
</dbReference>
<organism evidence="1 2">
    <name type="scientific">Aliiglaciecola litoralis</name>
    <dbReference type="NCBI Taxonomy" id="582857"/>
    <lineage>
        <taxon>Bacteria</taxon>
        <taxon>Pseudomonadati</taxon>
        <taxon>Pseudomonadota</taxon>
        <taxon>Gammaproteobacteria</taxon>
        <taxon>Alteromonadales</taxon>
        <taxon>Alteromonadaceae</taxon>
        <taxon>Aliiglaciecola</taxon>
    </lineage>
</organism>
<protein>
    <submittedName>
        <fullName evidence="1">Uncharacterized protein</fullName>
    </submittedName>
</protein>